<evidence type="ECO:0000256" key="3">
    <source>
        <dbReference type="ARBA" id="ARBA00022516"/>
    </source>
</evidence>
<dbReference type="Gene3D" id="3.40.50.720">
    <property type="entry name" value="NAD(P)-binding Rossmann-like Domain"/>
    <property type="match status" value="1"/>
</dbReference>
<dbReference type="GO" id="GO:0080019">
    <property type="term" value="F:alcohol-forming very long-chain fatty acyl-CoA reductase activity"/>
    <property type="evidence" value="ECO:0007669"/>
    <property type="project" value="InterPro"/>
</dbReference>
<keyword evidence="10" id="KW-0560">Oxidoreductase</keyword>
<feature type="domain" description="Thioester reductase (TE)" evidence="12">
    <location>
        <begin position="17"/>
        <end position="286"/>
    </location>
</feature>
<dbReference type="Pfam" id="PF03015">
    <property type="entry name" value="Sterile"/>
    <property type="match status" value="1"/>
</dbReference>
<evidence type="ECO:0000256" key="4">
    <source>
        <dbReference type="ARBA" id="ARBA00022692"/>
    </source>
</evidence>
<dbReference type="Proteomes" id="UP001107558">
    <property type="component" value="Chromosome 1"/>
</dbReference>
<dbReference type="GO" id="GO:0016020">
    <property type="term" value="C:membrane"/>
    <property type="evidence" value="ECO:0007669"/>
    <property type="project" value="UniProtKB-SubCell"/>
</dbReference>
<dbReference type="CDD" id="cd09071">
    <property type="entry name" value="FAR_C"/>
    <property type="match status" value="1"/>
</dbReference>
<dbReference type="SUPFAM" id="SSF51735">
    <property type="entry name" value="NAD(P)-binding Rossmann-fold domains"/>
    <property type="match status" value="1"/>
</dbReference>
<evidence type="ECO:0000256" key="6">
    <source>
        <dbReference type="ARBA" id="ARBA00022989"/>
    </source>
</evidence>
<dbReference type="EC" id="1.2.1.84" evidence="10"/>
<evidence type="ECO:0000256" key="1">
    <source>
        <dbReference type="ARBA" id="ARBA00004141"/>
    </source>
</evidence>
<evidence type="ECO:0000256" key="2">
    <source>
        <dbReference type="ARBA" id="ARBA00005928"/>
    </source>
</evidence>
<evidence type="ECO:0000256" key="10">
    <source>
        <dbReference type="RuleBase" id="RU363097"/>
    </source>
</evidence>
<name>A0A9J6CER4_POLVA</name>
<proteinExistence type="inferred from homology"/>
<dbReference type="FunFam" id="3.40.50.720:FF:000143">
    <property type="entry name" value="Fatty acyl-CoA reductase"/>
    <property type="match status" value="1"/>
</dbReference>
<dbReference type="PANTHER" id="PTHR11011:SF116">
    <property type="entry name" value="FATTY ACYL-COA REDUCTASE CG5065-RELATED"/>
    <property type="match status" value="1"/>
</dbReference>
<dbReference type="EMBL" id="JADBJN010000001">
    <property type="protein sequence ID" value="KAG5680580.1"/>
    <property type="molecule type" value="Genomic_DNA"/>
</dbReference>
<keyword evidence="14" id="KW-1185">Reference proteome</keyword>
<evidence type="ECO:0000256" key="8">
    <source>
        <dbReference type="ARBA" id="ARBA00023136"/>
    </source>
</evidence>
<dbReference type="InterPro" id="IPR033640">
    <property type="entry name" value="FAR_C"/>
</dbReference>
<evidence type="ECO:0000256" key="5">
    <source>
        <dbReference type="ARBA" id="ARBA00022857"/>
    </source>
</evidence>
<evidence type="ECO:0000256" key="7">
    <source>
        <dbReference type="ARBA" id="ARBA00023098"/>
    </source>
</evidence>
<dbReference type="GO" id="GO:0035336">
    <property type="term" value="P:long-chain fatty-acyl-CoA metabolic process"/>
    <property type="evidence" value="ECO:0007669"/>
    <property type="project" value="TreeGrafter"/>
</dbReference>
<keyword evidence="5 10" id="KW-0521">NADP</keyword>
<comment type="caution">
    <text evidence="13">The sequence shown here is derived from an EMBL/GenBank/DDBJ whole genome shotgun (WGS) entry which is preliminary data.</text>
</comment>
<feature type="domain" description="Fatty acyl-CoA reductase C-terminal" evidence="11">
    <location>
        <begin position="357"/>
        <end position="448"/>
    </location>
</feature>
<dbReference type="GO" id="GO:0005777">
    <property type="term" value="C:peroxisome"/>
    <property type="evidence" value="ECO:0007669"/>
    <property type="project" value="TreeGrafter"/>
</dbReference>
<keyword evidence="4 10" id="KW-0812">Transmembrane</keyword>
<organism evidence="13 14">
    <name type="scientific">Polypedilum vanderplanki</name>
    <name type="common">Sleeping chironomid midge</name>
    <dbReference type="NCBI Taxonomy" id="319348"/>
    <lineage>
        <taxon>Eukaryota</taxon>
        <taxon>Metazoa</taxon>
        <taxon>Ecdysozoa</taxon>
        <taxon>Arthropoda</taxon>
        <taxon>Hexapoda</taxon>
        <taxon>Insecta</taxon>
        <taxon>Pterygota</taxon>
        <taxon>Neoptera</taxon>
        <taxon>Endopterygota</taxon>
        <taxon>Diptera</taxon>
        <taxon>Nematocera</taxon>
        <taxon>Chironomoidea</taxon>
        <taxon>Chironomidae</taxon>
        <taxon>Chironominae</taxon>
        <taxon>Polypedilum</taxon>
        <taxon>Polypedilum</taxon>
    </lineage>
</organism>
<comment type="subcellular location">
    <subcellularLocation>
        <location evidence="1">Membrane</location>
        <topology evidence="1">Multi-pass membrane protein</topology>
    </subcellularLocation>
</comment>
<dbReference type="GO" id="GO:0102965">
    <property type="term" value="F:alcohol-forming long-chain fatty acyl-CoA reductase activity"/>
    <property type="evidence" value="ECO:0007669"/>
    <property type="project" value="UniProtKB-EC"/>
</dbReference>
<gene>
    <name evidence="13" type="ORF">PVAND_010077</name>
</gene>
<comment type="similarity">
    <text evidence="2 10">Belongs to the fatty acyl-CoA reductase family.</text>
</comment>
<comment type="function">
    <text evidence="10">Catalyzes the reduction of fatty acyl-CoA to fatty alcohols.</text>
</comment>
<dbReference type="Pfam" id="PF07993">
    <property type="entry name" value="NAD_binding_4"/>
    <property type="match status" value="1"/>
</dbReference>
<accession>A0A9J6CER4</accession>
<keyword evidence="6 10" id="KW-1133">Transmembrane helix</keyword>
<dbReference type="InterPro" id="IPR036291">
    <property type="entry name" value="NAD(P)-bd_dom_sf"/>
</dbReference>
<reference evidence="13" key="1">
    <citation type="submission" date="2021-03" db="EMBL/GenBank/DDBJ databases">
        <title>Chromosome level genome of the anhydrobiotic midge Polypedilum vanderplanki.</title>
        <authorList>
            <person name="Yoshida Y."/>
            <person name="Kikawada T."/>
            <person name="Gusev O."/>
        </authorList>
    </citation>
    <scope>NUCLEOTIDE SEQUENCE</scope>
    <source>
        <strain evidence="13">NIAS01</strain>
        <tissue evidence="13">Whole body or cell culture</tissue>
    </source>
</reference>
<evidence type="ECO:0000259" key="12">
    <source>
        <dbReference type="Pfam" id="PF07993"/>
    </source>
</evidence>
<comment type="catalytic activity">
    <reaction evidence="9 10">
        <text>a long-chain fatty acyl-CoA + 2 NADPH + 2 H(+) = a long-chain primary fatty alcohol + 2 NADP(+) + CoA</text>
        <dbReference type="Rhea" id="RHEA:52716"/>
        <dbReference type="ChEBI" id="CHEBI:15378"/>
        <dbReference type="ChEBI" id="CHEBI:57287"/>
        <dbReference type="ChEBI" id="CHEBI:57783"/>
        <dbReference type="ChEBI" id="CHEBI:58349"/>
        <dbReference type="ChEBI" id="CHEBI:77396"/>
        <dbReference type="ChEBI" id="CHEBI:83139"/>
        <dbReference type="EC" id="1.2.1.84"/>
    </reaction>
</comment>
<evidence type="ECO:0000313" key="13">
    <source>
        <dbReference type="EMBL" id="KAG5680580.1"/>
    </source>
</evidence>
<dbReference type="InterPro" id="IPR013120">
    <property type="entry name" value="FAR_NAD-bd"/>
</dbReference>
<evidence type="ECO:0000256" key="9">
    <source>
        <dbReference type="ARBA" id="ARBA00052530"/>
    </source>
</evidence>
<keyword evidence="3 10" id="KW-0444">Lipid biosynthesis</keyword>
<dbReference type="InterPro" id="IPR026055">
    <property type="entry name" value="FAR"/>
</dbReference>
<keyword evidence="8 10" id="KW-0472">Membrane</keyword>
<feature type="transmembrane region" description="Helical" evidence="10">
    <location>
        <begin position="350"/>
        <end position="373"/>
    </location>
</feature>
<sequence length="498" mass="57401">MREIFVEKSYENQSVLVTGGSGFIGKVLIEKLLRQCKNIKHVFILLRSKNGEGIEKRFENFKNLIVFNKLRKSNPKVFEKLRAIEGDLMEENAGLSKSDEEYLKKNLNFIIHCAASVRFDEPLKKALKINTLSTRDLLNLAEKCENLKAFVHVSTAFSNTNQSVIYEKIYEPICDYKHVVKLAENNEDEELNKILQNALQVFPNTYIFTKNLTEKLVSDYTHLPISIVRPSIVCPSHIEPELGWIDSMNGPMGVLMGASSGILRTVHGNGELLCDLIPCDYVTNCIVAAGASISTSPSKALEIYNCTSSQQMPMTWNEFLDLGQKTYSKYPSTKVLWYPGGRMCSNYYGYLLYFLFFQFLPAILIDVCSVLAGKKRWAIKLQRKIFDSLKVFEYFLINSWQWDSKNFQLLSQRINVEERRNFNFDVSSLDLKQYIEHWVIGSRRFIMKLDDATIPEAKRKFIFLYWLDVIVKSLFIGGFVYFLIRMYTKIAMNVIAAN</sequence>
<dbReference type="AlphaFoldDB" id="A0A9J6CER4"/>
<dbReference type="OrthoDB" id="429813at2759"/>
<keyword evidence="7 10" id="KW-0443">Lipid metabolism</keyword>
<protein>
    <recommendedName>
        <fullName evidence="10">Fatty acyl-CoA reductase</fullName>
        <ecNumber evidence="10">1.2.1.84</ecNumber>
    </recommendedName>
</protein>
<evidence type="ECO:0000259" key="11">
    <source>
        <dbReference type="Pfam" id="PF03015"/>
    </source>
</evidence>
<dbReference type="PANTHER" id="PTHR11011">
    <property type="entry name" value="MALE STERILITY PROTEIN 2-RELATED"/>
    <property type="match status" value="1"/>
</dbReference>
<feature type="transmembrane region" description="Helical" evidence="10">
    <location>
        <begin position="463"/>
        <end position="484"/>
    </location>
</feature>
<dbReference type="CDD" id="cd05236">
    <property type="entry name" value="FAR-N_SDR_e"/>
    <property type="match status" value="1"/>
</dbReference>
<evidence type="ECO:0000313" key="14">
    <source>
        <dbReference type="Proteomes" id="UP001107558"/>
    </source>
</evidence>